<dbReference type="Proteomes" id="UP000306147">
    <property type="component" value="Unassembled WGS sequence"/>
</dbReference>
<name>A0A4S1XC76_9SPHN</name>
<proteinExistence type="predicted"/>
<feature type="transmembrane region" description="Helical" evidence="1">
    <location>
        <begin position="172"/>
        <end position="189"/>
    </location>
</feature>
<dbReference type="EMBL" id="SRXT01000004">
    <property type="protein sequence ID" value="TGX53661.1"/>
    <property type="molecule type" value="Genomic_DNA"/>
</dbReference>
<feature type="transmembrane region" description="Helical" evidence="1">
    <location>
        <begin position="57"/>
        <end position="77"/>
    </location>
</feature>
<feature type="transmembrane region" description="Helical" evidence="1">
    <location>
        <begin position="113"/>
        <end position="134"/>
    </location>
</feature>
<dbReference type="OrthoDB" id="9970772at2"/>
<evidence type="ECO:0000256" key="1">
    <source>
        <dbReference type="SAM" id="Phobius"/>
    </source>
</evidence>
<keyword evidence="1" id="KW-0812">Transmembrane</keyword>
<dbReference type="AlphaFoldDB" id="A0A4S1XC76"/>
<keyword evidence="3" id="KW-1185">Reference proteome</keyword>
<evidence type="ECO:0000313" key="3">
    <source>
        <dbReference type="Proteomes" id="UP000306147"/>
    </source>
</evidence>
<feature type="transmembrane region" description="Helical" evidence="1">
    <location>
        <begin position="12"/>
        <end position="37"/>
    </location>
</feature>
<accession>A0A4S1XC76</accession>
<evidence type="ECO:0000313" key="2">
    <source>
        <dbReference type="EMBL" id="TGX53661.1"/>
    </source>
</evidence>
<comment type="caution">
    <text evidence="2">The sequence shown here is derived from an EMBL/GenBank/DDBJ whole genome shotgun (WGS) entry which is preliminary data.</text>
</comment>
<dbReference type="RefSeq" id="WP_135964164.1">
    <property type="nucleotide sequence ID" value="NZ_SRXT01000004.1"/>
</dbReference>
<feature type="transmembrane region" description="Helical" evidence="1">
    <location>
        <begin position="140"/>
        <end position="160"/>
    </location>
</feature>
<protein>
    <submittedName>
        <fullName evidence="2">Uncharacterized protein</fullName>
    </submittedName>
</protein>
<reference evidence="2 3" key="1">
    <citation type="submission" date="2019-04" db="EMBL/GenBank/DDBJ databases">
        <title>Sphingomonas psychrotolerans sp. nov., isolated from soil in the Tianshan Mountains, Xinjiang, China.</title>
        <authorList>
            <person name="Luo Y."/>
            <person name="Sheng H."/>
        </authorList>
    </citation>
    <scope>NUCLEOTIDE SEQUENCE [LARGE SCALE GENOMIC DNA]</scope>
    <source>
        <strain evidence="2 3">ZFGT-11</strain>
    </source>
</reference>
<keyword evidence="1" id="KW-1133">Transmembrane helix</keyword>
<organism evidence="2 3">
    <name type="scientific">Sphingomonas gei</name>
    <dbReference type="NCBI Taxonomy" id="1395960"/>
    <lineage>
        <taxon>Bacteria</taxon>
        <taxon>Pseudomonadati</taxon>
        <taxon>Pseudomonadota</taxon>
        <taxon>Alphaproteobacteria</taxon>
        <taxon>Sphingomonadales</taxon>
        <taxon>Sphingomonadaceae</taxon>
        <taxon>Sphingomonas</taxon>
    </lineage>
</organism>
<sequence>MSESQAGSGTKSVAELLIAVPILHLIATSLFLIGYYYSFGGRLHSFSTSSDLFATSIGNVGFNYISTLSPGIVFILWHRANFGAWSLQDSVDTKPAGPVRDAALERANSDRTFFRFLVGLMIICQLILVIITYFKLGHLPYSFIGFFISILTVAYIVWYSGRINIPTLTMHIINFIVIMLLTCLFNGLTSGQFDRRLLYKDAIKNAVVCPLGAILRPIGDNFLVLTSDNDYVVSDKECKIVGKLARS</sequence>
<keyword evidence="1" id="KW-0472">Membrane</keyword>
<gene>
    <name evidence="2" type="ORF">E5A73_12640</name>
</gene>